<dbReference type="GeneID" id="19899903"/>
<dbReference type="OrthoDB" id="10315264at2759"/>
<reference evidence="2" key="1">
    <citation type="submission" date="2012-06" db="EMBL/GenBank/DDBJ databases">
        <title>The genome sequence of Coniosporium apollinis CBS 100218.</title>
        <authorList>
            <consortium name="The Broad Institute Genome Sequencing Platform"/>
            <person name="Cuomo C."/>
            <person name="Gorbushina A."/>
            <person name="Noack S."/>
            <person name="Walker B."/>
            <person name="Young S.K."/>
            <person name="Zeng Q."/>
            <person name="Gargeya S."/>
            <person name="Fitzgerald M."/>
            <person name="Haas B."/>
            <person name="Abouelleil A."/>
            <person name="Alvarado L."/>
            <person name="Arachchi H.M."/>
            <person name="Berlin A.M."/>
            <person name="Chapman S.B."/>
            <person name="Goldberg J."/>
            <person name="Griggs A."/>
            <person name="Gujja S."/>
            <person name="Hansen M."/>
            <person name="Howarth C."/>
            <person name="Imamovic A."/>
            <person name="Larimer J."/>
            <person name="McCowan C."/>
            <person name="Montmayeur A."/>
            <person name="Murphy C."/>
            <person name="Neiman D."/>
            <person name="Pearson M."/>
            <person name="Priest M."/>
            <person name="Roberts A."/>
            <person name="Saif S."/>
            <person name="Shea T."/>
            <person name="Sisk P."/>
            <person name="Sykes S."/>
            <person name="Wortman J."/>
            <person name="Nusbaum C."/>
            <person name="Birren B."/>
        </authorList>
    </citation>
    <scope>NUCLEOTIDE SEQUENCE [LARGE SCALE GENOMIC DNA]</scope>
    <source>
        <strain evidence="2">CBS 100218</strain>
    </source>
</reference>
<dbReference type="RefSeq" id="XP_007778682.1">
    <property type="nucleotide sequence ID" value="XM_007780492.1"/>
</dbReference>
<dbReference type="EMBL" id="JH767563">
    <property type="protein sequence ID" value="EON63365.1"/>
    <property type="molecule type" value="Genomic_DNA"/>
</dbReference>
<dbReference type="HOGENOM" id="CLU_789918_0_0_1"/>
<gene>
    <name evidence="1" type="ORF">W97_02592</name>
</gene>
<organism evidence="1 2">
    <name type="scientific">Coniosporium apollinis (strain CBS 100218)</name>
    <name type="common">Rock-inhabiting black yeast</name>
    <dbReference type="NCBI Taxonomy" id="1168221"/>
    <lineage>
        <taxon>Eukaryota</taxon>
        <taxon>Fungi</taxon>
        <taxon>Dikarya</taxon>
        <taxon>Ascomycota</taxon>
        <taxon>Pezizomycotina</taxon>
        <taxon>Dothideomycetes</taxon>
        <taxon>Dothideomycetes incertae sedis</taxon>
        <taxon>Coniosporium</taxon>
    </lineage>
</organism>
<accession>R7YN58</accession>
<evidence type="ECO:0000313" key="2">
    <source>
        <dbReference type="Proteomes" id="UP000016924"/>
    </source>
</evidence>
<protein>
    <submittedName>
        <fullName evidence="1">Uncharacterized protein</fullName>
    </submittedName>
</protein>
<keyword evidence="2" id="KW-1185">Reference proteome</keyword>
<proteinExistence type="predicted"/>
<evidence type="ECO:0000313" key="1">
    <source>
        <dbReference type="EMBL" id="EON63365.1"/>
    </source>
</evidence>
<name>R7YN58_CONA1</name>
<sequence length="351" mass="39458">MSNVTFDDPSLRFPPSFRSWTEVITKTITWNLTGAALAGCLSNLRYVPRDRQWKYFREVLHFLYSPTYPTGQLLLNAVKVGRSLWDGKPPGGDWQYYLSCVAGMEAAVEESPPGRPPTRFVPLIVVQPGVARRETQHRDAWWVGTLIPPLYVFAQCLGQLIAFSHRSEKEAIWALDSRNLLTTIGILGAVLNTWIISIPNLAWSVPPETDPEPVAPEGEELRTEVNALRVACLLMLLVSSHSDHENGKIIRDGWLRGLSPGFVVAYSLVALGVGREVRNRLVAWHSRDRPPVEIEFPEFLGCLMFHAGGILLLAIELAKDVDKFQGCPESCVIPANKRYFWKDPWEAVLFI</sequence>
<dbReference type="AlphaFoldDB" id="R7YN58"/>
<dbReference type="Proteomes" id="UP000016924">
    <property type="component" value="Unassembled WGS sequence"/>
</dbReference>